<evidence type="ECO:0000313" key="3">
    <source>
        <dbReference type="EMBL" id="ONK55714.1"/>
    </source>
</evidence>
<dbReference type="Gramene" id="ONK55714">
    <property type="protein sequence ID" value="ONK55714"/>
    <property type="gene ID" value="A4U43_C10F250"/>
</dbReference>
<dbReference type="AlphaFoldDB" id="A0A5P1DZI2"/>
<dbReference type="GO" id="GO:0005685">
    <property type="term" value="C:U1 snRNP"/>
    <property type="evidence" value="ECO:0007669"/>
    <property type="project" value="InterPro"/>
</dbReference>
<name>A0A5P1DZI2_ASPOF</name>
<dbReference type="Pfam" id="PF03194">
    <property type="entry name" value="LUC7"/>
    <property type="match status" value="1"/>
</dbReference>
<dbReference type="EMBL" id="CM007390">
    <property type="protein sequence ID" value="ONK55714.1"/>
    <property type="molecule type" value="Genomic_DNA"/>
</dbReference>
<reference evidence="4" key="1">
    <citation type="journal article" date="2017" name="Nat. Commun.">
        <title>The asparagus genome sheds light on the origin and evolution of a young Y chromosome.</title>
        <authorList>
            <person name="Harkess A."/>
            <person name="Zhou J."/>
            <person name="Xu C."/>
            <person name="Bowers J.E."/>
            <person name="Van der Hulst R."/>
            <person name="Ayyampalayam S."/>
            <person name="Mercati F."/>
            <person name="Riccardi P."/>
            <person name="McKain M.R."/>
            <person name="Kakrana A."/>
            <person name="Tang H."/>
            <person name="Ray J."/>
            <person name="Groenendijk J."/>
            <person name="Arikit S."/>
            <person name="Mathioni S.M."/>
            <person name="Nakano M."/>
            <person name="Shan H."/>
            <person name="Telgmann-Rauber A."/>
            <person name="Kanno A."/>
            <person name="Yue Z."/>
            <person name="Chen H."/>
            <person name="Li W."/>
            <person name="Chen Y."/>
            <person name="Xu X."/>
            <person name="Zhang Y."/>
            <person name="Luo S."/>
            <person name="Chen H."/>
            <person name="Gao J."/>
            <person name="Mao Z."/>
            <person name="Pires J.C."/>
            <person name="Luo M."/>
            <person name="Kudrna D."/>
            <person name="Wing R.A."/>
            <person name="Meyers B.C."/>
            <person name="Yi K."/>
            <person name="Kong H."/>
            <person name="Lavrijsen P."/>
            <person name="Sunseri F."/>
            <person name="Falavigna A."/>
            <person name="Ye Y."/>
            <person name="Leebens-Mack J.H."/>
            <person name="Chen G."/>
        </authorList>
    </citation>
    <scope>NUCLEOTIDE SEQUENCE [LARGE SCALE GENOMIC DNA]</scope>
    <source>
        <strain evidence="4">cv. DH0086</strain>
    </source>
</reference>
<gene>
    <name evidence="3" type="ORF">A4U43_C10F250</name>
</gene>
<evidence type="ECO:0008006" key="5">
    <source>
        <dbReference type="Google" id="ProtNLM"/>
    </source>
</evidence>
<evidence type="ECO:0000256" key="2">
    <source>
        <dbReference type="SAM" id="MobiDB-lite"/>
    </source>
</evidence>
<accession>A0A5P1DZI2</accession>
<sequence length="186" mass="20502">MDAQRRALDELMGAARNLTEEEKKGFKEIRWDDKEVCGAFMVRFCPHDLFVNTKSDLGPCPRIHDLKLKERQQRNNRDLQGKRRQKSGESKEKRNTKIENGRGSGRGTETDMGNGDVVSGKDPGNGVAEGAEKEEEVLIGDTINTKTGGTGIETETETGIVEEAGPVLLLDTGTEGCQEARFGHIK</sequence>
<evidence type="ECO:0000313" key="4">
    <source>
        <dbReference type="Proteomes" id="UP000243459"/>
    </source>
</evidence>
<dbReference type="GO" id="GO:0006376">
    <property type="term" value="P:mRNA splice site recognition"/>
    <property type="evidence" value="ECO:0007669"/>
    <property type="project" value="InterPro"/>
</dbReference>
<dbReference type="InterPro" id="IPR004882">
    <property type="entry name" value="Luc7-rel"/>
</dbReference>
<dbReference type="Proteomes" id="UP000243459">
    <property type="component" value="Chromosome 10"/>
</dbReference>
<comment type="similarity">
    <text evidence="1">Belongs to the Luc7 family.</text>
</comment>
<feature type="region of interest" description="Disordered" evidence="2">
    <location>
        <begin position="68"/>
        <end position="137"/>
    </location>
</feature>
<feature type="compositionally biased region" description="Basic and acidic residues" evidence="2">
    <location>
        <begin position="68"/>
        <end position="100"/>
    </location>
</feature>
<evidence type="ECO:0000256" key="1">
    <source>
        <dbReference type="ARBA" id="ARBA00005655"/>
    </source>
</evidence>
<protein>
    <recommendedName>
        <fullName evidence="5">Luc7-like protein 3</fullName>
    </recommendedName>
</protein>
<dbReference type="GO" id="GO:0003729">
    <property type="term" value="F:mRNA binding"/>
    <property type="evidence" value="ECO:0007669"/>
    <property type="project" value="InterPro"/>
</dbReference>
<dbReference type="PANTHER" id="PTHR12375">
    <property type="entry name" value="RNA-BINDING PROTEIN LUC7-RELATED"/>
    <property type="match status" value="1"/>
</dbReference>
<keyword evidence="4" id="KW-1185">Reference proteome</keyword>
<organism evidence="3 4">
    <name type="scientific">Asparagus officinalis</name>
    <name type="common">Garden asparagus</name>
    <dbReference type="NCBI Taxonomy" id="4686"/>
    <lineage>
        <taxon>Eukaryota</taxon>
        <taxon>Viridiplantae</taxon>
        <taxon>Streptophyta</taxon>
        <taxon>Embryophyta</taxon>
        <taxon>Tracheophyta</taxon>
        <taxon>Spermatophyta</taxon>
        <taxon>Magnoliopsida</taxon>
        <taxon>Liliopsida</taxon>
        <taxon>Asparagales</taxon>
        <taxon>Asparagaceae</taxon>
        <taxon>Asparagoideae</taxon>
        <taxon>Asparagus</taxon>
    </lineage>
</organism>
<proteinExistence type="inferred from homology"/>